<dbReference type="Proteomes" id="UP000526033">
    <property type="component" value="Unassembled WGS sequence"/>
</dbReference>
<evidence type="ECO:0000313" key="2">
    <source>
        <dbReference type="Proteomes" id="UP000526033"/>
    </source>
</evidence>
<sequence>MGGPITHIVLNEQEQAEETLLEYAKGEGDRTKVGENVLRVSKEIDPDNELNGLGIVEAVCSYVATMIPDKTTLEQFRKENPNLVYDKRERSADELLSAENLIPGHMRIRNTDGCNEFAHIARALLLSKGIPCLFTDTLQEEWLKNKSKSWASGDSSTDPVLGHIFLDVYIKEEDKWYTINPGNSDERVHEYGEYSIGGKRYINPISGKDSADIGFPTMEIYLEALKTALNEAPASETVRKDKLHAYRETLEANPEIRDKIVSVFSAIDTVPAIHITSRAFENKEGRYSSGFLENIQANGFREKDTNVGVFMKRDGTRHLAISDDFVNSPEKFLKELEILLNHYYHHGVRTNKNVLGNTQTESIGIPTMLIVDISDTKLIPGSDYEDHYKLGESVAGNKIIGEIDLEGIGPRIREELPRISFEFLNQIEKYIKT</sequence>
<reference evidence="1 2" key="1">
    <citation type="journal article" date="2020" name="Biotechnol. Biofuels">
        <title>New insights from the biogas microbiome by comprehensive genome-resolved metagenomics of nearly 1600 species originating from multiple anaerobic digesters.</title>
        <authorList>
            <person name="Campanaro S."/>
            <person name="Treu L."/>
            <person name="Rodriguez-R L.M."/>
            <person name="Kovalovszki A."/>
            <person name="Ziels R.M."/>
            <person name="Maus I."/>
            <person name="Zhu X."/>
            <person name="Kougias P.G."/>
            <person name="Basile A."/>
            <person name="Luo G."/>
            <person name="Schluter A."/>
            <person name="Konstantinidis K.T."/>
            <person name="Angelidaki I."/>
        </authorList>
    </citation>
    <scope>NUCLEOTIDE SEQUENCE [LARGE SCALE GENOMIC DNA]</scope>
    <source>
        <strain evidence="1">AS27yjCOA_165</strain>
    </source>
</reference>
<accession>A0A7X9HHD0</accession>
<dbReference type="AlphaFoldDB" id="A0A7X9HHD0"/>
<gene>
    <name evidence="1" type="ORF">GYA27_04955</name>
</gene>
<proteinExistence type="predicted"/>
<comment type="caution">
    <text evidence="1">The sequence shown here is derived from an EMBL/GenBank/DDBJ whole genome shotgun (WGS) entry which is preliminary data.</text>
</comment>
<protein>
    <recommendedName>
        <fullName evidence="3">Transglutaminase-like domain-containing protein</fullName>
    </recommendedName>
</protein>
<evidence type="ECO:0008006" key="3">
    <source>
        <dbReference type="Google" id="ProtNLM"/>
    </source>
</evidence>
<dbReference type="EMBL" id="JAAZNL010000069">
    <property type="protein sequence ID" value="NMB70508.1"/>
    <property type="molecule type" value="Genomic_DNA"/>
</dbReference>
<organism evidence="1 2">
    <name type="scientific">candidate division WWE3 bacterium</name>
    <dbReference type="NCBI Taxonomy" id="2053526"/>
    <lineage>
        <taxon>Bacteria</taxon>
        <taxon>Katanobacteria</taxon>
    </lineage>
</organism>
<evidence type="ECO:0000313" key="1">
    <source>
        <dbReference type="EMBL" id="NMB70508.1"/>
    </source>
</evidence>
<name>A0A7X9HHD0_UNCKA</name>